<feature type="chain" id="PRO_5019860293" evidence="1">
    <location>
        <begin position="30"/>
        <end position="47"/>
    </location>
</feature>
<keyword evidence="1" id="KW-0732">Signal</keyword>
<dbReference type="EMBL" id="CAADJA010000002">
    <property type="protein sequence ID" value="VFS49631.1"/>
    <property type="molecule type" value="Genomic_DNA"/>
</dbReference>
<feature type="signal peptide" evidence="1">
    <location>
        <begin position="1"/>
        <end position="29"/>
    </location>
</feature>
<name>A0A484ZPE5_9GAMM</name>
<organism evidence="2 3">
    <name type="scientific">Budvicia aquatica</name>
    <dbReference type="NCBI Taxonomy" id="82979"/>
    <lineage>
        <taxon>Bacteria</taxon>
        <taxon>Pseudomonadati</taxon>
        <taxon>Pseudomonadota</taxon>
        <taxon>Gammaproteobacteria</taxon>
        <taxon>Enterobacterales</taxon>
        <taxon>Budviciaceae</taxon>
        <taxon>Budvicia</taxon>
    </lineage>
</organism>
<proteinExistence type="predicted"/>
<evidence type="ECO:0000313" key="2">
    <source>
        <dbReference type="EMBL" id="VFS49631.1"/>
    </source>
</evidence>
<evidence type="ECO:0000256" key="1">
    <source>
        <dbReference type="SAM" id="SignalP"/>
    </source>
</evidence>
<reference evidence="2 3" key="1">
    <citation type="submission" date="2019-03" db="EMBL/GenBank/DDBJ databases">
        <authorList>
            <consortium name="Pathogen Informatics"/>
        </authorList>
    </citation>
    <scope>NUCLEOTIDE SEQUENCE [LARGE SCALE GENOMIC DNA]</scope>
    <source>
        <strain evidence="2 3">NCTC12282</strain>
    </source>
</reference>
<gene>
    <name evidence="2" type="ORF">NCTC12282_04064</name>
</gene>
<protein>
    <submittedName>
        <fullName evidence="2">Uncharacterized protein</fullName>
    </submittedName>
</protein>
<evidence type="ECO:0000313" key="3">
    <source>
        <dbReference type="Proteomes" id="UP000373449"/>
    </source>
</evidence>
<sequence length="47" mass="5013">MLCTPSRGGFRLAKTALGLSLLLSSSAYAQDYIFDPMGFFPGSVHTS</sequence>
<dbReference type="AlphaFoldDB" id="A0A484ZPE5"/>
<accession>A0A484ZPE5</accession>
<dbReference type="Proteomes" id="UP000373449">
    <property type="component" value="Unassembled WGS sequence"/>
</dbReference>